<feature type="region of interest" description="Disordered" evidence="1">
    <location>
        <begin position="224"/>
        <end position="249"/>
    </location>
</feature>
<dbReference type="FunFam" id="3.40.30.10:FF:000423">
    <property type="entry name" value="Thiol:disulfide interchange protein"/>
    <property type="match status" value="1"/>
</dbReference>
<reference evidence="3" key="1">
    <citation type="submission" date="2015-03" db="EMBL/GenBank/DDBJ databases">
        <title>A transcriptome of Araucaria cunninghamii, an australian fine timber species.</title>
        <authorList>
            <person name="Jing Yi C.J.Y."/>
            <person name="Yin San L.Y.S."/>
            <person name="Abdul Karim S.S."/>
            <person name="Wan Azmi N.N."/>
            <person name="Hercus R.R."/>
            <person name="Croft L.L."/>
        </authorList>
    </citation>
    <scope>NUCLEOTIDE SEQUENCE</scope>
    <source>
        <strain evidence="3">MI0301</strain>
        <tissue evidence="3">Leaf</tissue>
    </source>
</reference>
<dbReference type="AlphaFoldDB" id="A0A0D6QZC2"/>
<dbReference type="EMBL" id="GCKF01039224">
    <property type="protein sequence ID" value="JAG95904.1"/>
    <property type="molecule type" value="Transcribed_RNA"/>
</dbReference>
<proteinExistence type="predicted"/>
<dbReference type="SUPFAM" id="SSF52833">
    <property type="entry name" value="Thioredoxin-like"/>
    <property type="match status" value="1"/>
</dbReference>
<evidence type="ECO:0000256" key="1">
    <source>
        <dbReference type="SAM" id="MobiDB-lite"/>
    </source>
</evidence>
<name>A0A0D6QZC2_ARACU</name>
<feature type="region of interest" description="Disordered" evidence="1">
    <location>
        <begin position="44"/>
        <end position="63"/>
    </location>
</feature>
<evidence type="ECO:0000313" key="3">
    <source>
        <dbReference type="EMBL" id="JAG95904.1"/>
    </source>
</evidence>
<organism evidence="3">
    <name type="scientific">Araucaria cunninghamii</name>
    <name type="common">Hoop pine</name>
    <name type="synonym">Moreton Bay pine</name>
    <dbReference type="NCBI Taxonomy" id="56994"/>
    <lineage>
        <taxon>Eukaryota</taxon>
        <taxon>Viridiplantae</taxon>
        <taxon>Streptophyta</taxon>
        <taxon>Embryophyta</taxon>
        <taxon>Tracheophyta</taxon>
        <taxon>Spermatophyta</taxon>
        <taxon>Pinopsida</taxon>
        <taxon>Pinidae</taxon>
        <taxon>Conifers II</taxon>
        <taxon>Araucariales</taxon>
        <taxon>Araucariaceae</taxon>
        <taxon>Araucaria</taxon>
    </lineage>
</organism>
<dbReference type="PROSITE" id="PS51352">
    <property type="entry name" value="THIOREDOXIN_2"/>
    <property type="match status" value="1"/>
</dbReference>
<dbReference type="PANTHER" id="PTHR47353:SF1">
    <property type="entry name" value="THIOREDOXIN-LIKE PROTEIN HCF164, CHLOROPLASTIC"/>
    <property type="match status" value="1"/>
</dbReference>
<dbReference type="InterPro" id="IPR036249">
    <property type="entry name" value="Thioredoxin-like_sf"/>
</dbReference>
<sequence length="249" mass="27561">MACIGLAPLNCVYASRLRNNSQISTTDNSPIRLSTKYRPRSWRCQVSNEDPNSSSNGDVKTEAKSTQTEVKLIVPDKRINRRIGFASVTAAVGLFVATRGWFGGVSLGDLAATAIPYDKALKNGMPTLVEFYADWCEVCRELAPEVYKVEQEYKDKVNFVMLNVDNSKWEEEIDEFGVEGIPHFAFLDGQGNEEGNVVGRIPRKYLSENLAALVRGDKTIPHSKFVGQSSNAESRRVQPVANPMGHSNT</sequence>
<dbReference type="InterPro" id="IPR044241">
    <property type="entry name" value="TxlA/HCF164"/>
</dbReference>
<dbReference type="CDD" id="cd02950">
    <property type="entry name" value="TxlA"/>
    <property type="match status" value="1"/>
</dbReference>
<dbReference type="GO" id="GO:0016671">
    <property type="term" value="F:oxidoreductase activity, acting on a sulfur group of donors, disulfide as acceptor"/>
    <property type="evidence" value="ECO:0007669"/>
    <property type="project" value="TreeGrafter"/>
</dbReference>
<dbReference type="GO" id="GO:0010190">
    <property type="term" value="P:cytochrome b6f complex assembly"/>
    <property type="evidence" value="ECO:0007669"/>
    <property type="project" value="TreeGrafter"/>
</dbReference>
<feature type="domain" description="Thioredoxin" evidence="2">
    <location>
        <begin position="86"/>
        <end position="215"/>
    </location>
</feature>
<evidence type="ECO:0000259" key="2">
    <source>
        <dbReference type="PROSITE" id="PS51352"/>
    </source>
</evidence>
<protein>
    <recommendedName>
        <fullName evidence="2">Thioredoxin domain-containing protein</fullName>
    </recommendedName>
</protein>
<dbReference type="Gene3D" id="3.40.30.10">
    <property type="entry name" value="Glutaredoxin"/>
    <property type="match status" value="1"/>
</dbReference>
<dbReference type="InterPro" id="IPR013766">
    <property type="entry name" value="Thioredoxin_domain"/>
</dbReference>
<dbReference type="Pfam" id="PF00085">
    <property type="entry name" value="Thioredoxin"/>
    <property type="match status" value="1"/>
</dbReference>
<accession>A0A0D6QZC2</accession>
<dbReference type="PANTHER" id="PTHR47353">
    <property type="entry name" value="THIOREDOXIN-LIKE PROTEIN HCF164, CHLOROPLASTIC"/>
    <property type="match status" value="1"/>
</dbReference>
<dbReference type="GO" id="GO:0009535">
    <property type="term" value="C:chloroplast thylakoid membrane"/>
    <property type="evidence" value="ECO:0007669"/>
    <property type="project" value="TreeGrafter"/>
</dbReference>